<sequence length="639" mass="72379">MTQTQAKESMQFQTEVDQLLQLMIHSLYSNKEIFLRELISNGADACDKLRFNAISDDTLYEGDGDLRVEVEFDEEANTVTIRDNGIGMTREQVIDNIGTIAKSGTKEFLSKLSGDAAKDSNLIGQFGVGFYSAFIVADKVSLTTRAAGSTESVTWESNGKSGFTLEAADKASRGTEIVLHLQEDEKEFANGYRLRNVISTYSDHISLPVMMYKNEMPEYDEEGNVKESDEPKAKEWEVVNKAKALWTQPKSEISDEEYQEFYKHIAHDYTDALAWSHNNVEGKLEYKSLLYVPAKAQMDLWEPEQRNGIKLYVQRVFIMDDTKNLMPNYLRFVRGVIDSNDLPLNVSREILQSNQTVESMKKASVKKVLGLLDKMAKNEPEKYQSFWDEFGKVVKEGPSEDTSNKEQIAKLIRFSSTETDVEKQNVSLEDYVSRMQEGQEKIYYVTADSFTAAKNSPHLEVFRAKGIEVLLLSDRVDEWMINGLTEFDGKQLQSVAKGELDLGSLDSEEDKEEQKKTEEEAQPILKQLKDVLADKVEDVRVSHRLTSSPSCIVLGEQDMALYMQQLMKQAGHEMPSSKPILEINPTHPLLTRMESETDDELFKDWASILFDQALLAEGGQLEDPAGFVHKLNALMLKLS</sequence>
<feature type="binding site" evidence="11">
    <location>
        <begin position="125"/>
        <end position="130"/>
    </location>
    <ligand>
        <name>ATP</name>
        <dbReference type="ChEBI" id="CHEBI:30616"/>
    </ligand>
</feature>
<dbReference type="Proteomes" id="UP000245506">
    <property type="component" value="Unassembled WGS sequence"/>
</dbReference>
<comment type="caution">
    <text evidence="14">The sequence shown here is derived from an EMBL/GenBank/DDBJ whole genome shotgun (WGS) entry which is preliminary data.</text>
</comment>
<feature type="region of interest" description="C" evidence="10">
    <location>
        <begin position="566"/>
        <end position="639"/>
    </location>
</feature>
<dbReference type="SUPFAM" id="SSF110942">
    <property type="entry name" value="HSP90 C-terminal domain"/>
    <property type="match status" value="1"/>
</dbReference>
<keyword evidence="4 10" id="KW-0547">Nucleotide-binding</keyword>
<dbReference type="EMBL" id="QGKL01000044">
    <property type="protein sequence ID" value="PWQ92994.1"/>
    <property type="molecule type" value="Genomic_DNA"/>
</dbReference>
<dbReference type="SMART" id="SM00387">
    <property type="entry name" value="HATPase_c"/>
    <property type="match status" value="1"/>
</dbReference>
<dbReference type="InterPro" id="IPR003594">
    <property type="entry name" value="HATPase_dom"/>
</dbReference>
<dbReference type="GO" id="GO:0005737">
    <property type="term" value="C:cytoplasm"/>
    <property type="evidence" value="ECO:0007669"/>
    <property type="project" value="UniProtKB-SubCell"/>
</dbReference>
<keyword evidence="6 10" id="KW-0346">Stress response</keyword>
<dbReference type="InterPro" id="IPR019805">
    <property type="entry name" value="Heat_shock_protein_90_CS"/>
</dbReference>
<dbReference type="PANTHER" id="PTHR11528">
    <property type="entry name" value="HEAT SHOCK PROTEIN 90 FAMILY MEMBER"/>
    <property type="match status" value="1"/>
</dbReference>
<comment type="similarity">
    <text evidence="2 10">Belongs to the heat shock protein 90 family.</text>
</comment>
<dbReference type="AlphaFoldDB" id="A0A317C2Z8"/>
<evidence type="ECO:0000256" key="2">
    <source>
        <dbReference type="ARBA" id="ARBA00008239"/>
    </source>
</evidence>
<dbReference type="CDD" id="cd16927">
    <property type="entry name" value="HATPase_Hsp90-like"/>
    <property type="match status" value="1"/>
</dbReference>
<proteinExistence type="inferred from homology"/>
<feature type="region of interest" description="Disordered" evidence="12">
    <location>
        <begin position="501"/>
        <end position="520"/>
    </location>
</feature>
<feature type="binding site" evidence="11">
    <location>
        <position position="348"/>
    </location>
    <ligand>
        <name>ATP</name>
        <dbReference type="ChEBI" id="CHEBI:30616"/>
    </ligand>
</feature>
<dbReference type="Pfam" id="PF13589">
    <property type="entry name" value="HATPase_c_3"/>
    <property type="match status" value="1"/>
</dbReference>
<name>A0A317C2Z8_9GAMM</name>
<feature type="binding site" evidence="11">
    <location>
        <position position="37"/>
    </location>
    <ligand>
        <name>ATP</name>
        <dbReference type="ChEBI" id="CHEBI:30616"/>
    </ligand>
</feature>
<evidence type="ECO:0000256" key="4">
    <source>
        <dbReference type="ARBA" id="ARBA00022741"/>
    </source>
</evidence>
<keyword evidence="5 10" id="KW-0067">ATP-binding</keyword>
<dbReference type="PROSITE" id="PS00298">
    <property type="entry name" value="HSP90"/>
    <property type="match status" value="1"/>
</dbReference>
<dbReference type="HAMAP" id="MF_00505">
    <property type="entry name" value="HSP90"/>
    <property type="match status" value="1"/>
</dbReference>
<feature type="binding site" evidence="11">
    <location>
        <position position="41"/>
    </location>
    <ligand>
        <name>ATP</name>
        <dbReference type="ChEBI" id="CHEBI:30616"/>
    </ligand>
</feature>
<dbReference type="GO" id="GO:0005524">
    <property type="term" value="F:ATP binding"/>
    <property type="evidence" value="ECO:0007669"/>
    <property type="project" value="UniProtKB-UniRule"/>
</dbReference>
<organism evidence="14 15">
    <name type="scientific">Leucothrix arctica</name>
    <dbReference type="NCBI Taxonomy" id="1481894"/>
    <lineage>
        <taxon>Bacteria</taxon>
        <taxon>Pseudomonadati</taxon>
        <taxon>Pseudomonadota</taxon>
        <taxon>Gammaproteobacteria</taxon>
        <taxon>Thiotrichales</taxon>
        <taxon>Thiotrichaceae</taxon>
        <taxon>Leucothrix</taxon>
    </lineage>
</organism>
<dbReference type="RefSeq" id="WP_109827017.1">
    <property type="nucleotide sequence ID" value="NZ_QGKL01000044.1"/>
</dbReference>
<evidence type="ECO:0000256" key="12">
    <source>
        <dbReference type="SAM" id="MobiDB-lite"/>
    </source>
</evidence>
<evidence type="ECO:0000313" key="14">
    <source>
        <dbReference type="EMBL" id="PWQ92994.1"/>
    </source>
</evidence>
<keyword evidence="7 10" id="KW-0143">Chaperone</keyword>
<feature type="binding site" evidence="11">
    <location>
        <begin position="103"/>
        <end position="104"/>
    </location>
    <ligand>
        <name>ATP</name>
        <dbReference type="ChEBI" id="CHEBI:30616"/>
    </ligand>
</feature>
<evidence type="ECO:0000256" key="5">
    <source>
        <dbReference type="ARBA" id="ARBA00022840"/>
    </source>
</evidence>
<evidence type="ECO:0000256" key="11">
    <source>
        <dbReference type="PIRSR" id="PIRSR002583-1"/>
    </source>
</evidence>
<comment type="function">
    <text evidence="8 10">Molecular chaperone. Has ATPase activity.</text>
</comment>
<dbReference type="GO" id="GO:0051082">
    <property type="term" value="F:unfolded protein binding"/>
    <property type="evidence" value="ECO:0007669"/>
    <property type="project" value="UniProtKB-UniRule"/>
</dbReference>
<dbReference type="Gene3D" id="3.30.230.80">
    <property type="match status" value="1"/>
</dbReference>
<dbReference type="Gene3D" id="3.40.50.11260">
    <property type="match status" value="1"/>
</dbReference>
<dbReference type="InterPro" id="IPR036890">
    <property type="entry name" value="HATPase_C_sf"/>
</dbReference>
<dbReference type="InterPro" id="IPR020575">
    <property type="entry name" value="Hsp90_N"/>
</dbReference>
<dbReference type="PRINTS" id="PR00775">
    <property type="entry name" value="HEATSHOCK90"/>
</dbReference>
<keyword evidence="3 10" id="KW-0963">Cytoplasm</keyword>
<accession>A0A317C2Z8</accession>
<evidence type="ECO:0000256" key="7">
    <source>
        <dbReference type="ARBA" id="ARBA00023186"/>
    </source>
</evidence>
<protein>
    <recommendedName>
        <fullName evidence="9 10">Chaperone protein HtpG</fullName>
    </recommendedName>
    <alternativeName>
        <fullName evidence="10">Heat shock protein HtpG</fullName>
    </alternativeName>
    <alternativeName>
        <fullName evidence="10">High temperature protein G</fullName>
    </alternativeName>
</protein>
<dbReference type="FunFam" id="3.30.565.10:FF:000009">
    <property type="entry name" value="Molecular chaperone HtpG"/>
    <property type="match status" value="1"/>
</dbReference>
<reference evidence="14 15" key="1">
    <citation type="submission" date="2018-05" db="EMBL/GenBank/DDBJ databases">
        <title>Leucothrix arctica sp. nov., isolated from Arctic seawater.</title>
        <authorList>
            <person name="Choi A."/>
            <person name="Baek K."/>
        </authorList>
    </citation>
    <scope>NUCLEOTIDE SEQUENCE [LARGE SCALE GENOMIC DNA]</scope>
    <source>
        <strain evidence="14 15">IMCC9719</strain>
    </source>
</reference>
<dbReference type="Gene3D" id="1.20.120.790">
    <property type="entry name" value="Heat shock protein 90, C-terminal domain"/>
    <property type="match status" value="1"/>
</dbReference>
<feature type="region of interest" description="A; substrate-binding" evidence="10">
    <location>
        <begin position="1"/>
        <end position="348"/>
    </location>
</feature>
<dbReference type="PIRSF" id="PIRSF002583">
    <property type="entry name" value="Hsp90"/>
    <property type="match status" value="1"/>
</dbReference>
<dbReference type="SUPFAM" id="SSF55874">
    <property type="entry name" value="ATPase domain of HSP90 chaperone/DNA topoisomerase II/histidine kinase"/>
    <property type="match status" value="1"/>
</dbReference>
<feature type="binding site" evidence="11">
    <location>
        <position position="96"/>
    </location>
    <ligand>
        <name>ATP</name>
        <dbReference type="ChEBI" id="CHEBI:30616"/>
    </ligand>
</feature>
<evidence type="ECO:0000259" key="13">
    <source>
        <dbReference type="SMART" id="SM00387"/>
    </source>
</evidence>
<evidence type="ECO:0000256" key="6">
    <source>
        <dbReference type="ARBA" id="ARBA00023016"/>
    </source>
</evidence>
<gene>
    <name evidence="10" type="primary">htpG</name>
    <name evidence="14" type="ORF">DKT75_21690</name>
</gene>
<comment type="subcellular location">
    <subcellularLocation>
        <location evidence="1 10">Cytoplasm</location>
    </subcellularLocation>
</comment>
<dbReference type="InterPro" id="IPR020568">
    <property type="entry name" value="Ribosomal_Su5_D2-typ_SF"/>
</dbReference>
<evidence type="ECO:0000256" key="10">
    <source>
        <dbReference type="HAMAP-Rule" id="MF_00505"/>
    </source>
</evidence>
<dbReference type="FunFam" id="3.30.230.80:FF:000002">
    <property type="entry name" value="Molecular chaperone HtpG"/>
    <property type="match status" value="1"/>
</dbReference>
<dbReference type="InterPro" id="IPR001404">
    <property type="entry name" value="Hsp90_fam"/>
</dbReference>
<feature type="binding site" evidence="11">
    <location>
        <position position="102"/>
    </location>
    <ligand>
        <name>ATP</name>
        <dbReference type="ChEBI" id="CHEBI:30616"/>
    </ligand>
</feature>
<feature type="binding site" evidence="11">
    <location>
        <position position="88"/>
    </location>
    <ligand>
        <name>ATP</name>
        <dbReference type="ChEBI" id="CHEBI:30616"/>
    </ligand>
</feature>
<feature type="binding site" evidence="11">
    <location>
        <position position="83"/>
    </location>
    <ligand>
        <name>ATP</name>
        <dbReference type="ChEBI" id="CHEBI:30616"/>
    </ligand>
</feature>
<feature type="binding site" evidence="11">
    <location>
        <position position="175"/>
    </location>
    <ligand>
        <name>ATP</name>
        <dbReference type="ChEBI" id="CHEBI:30616"/>
    </ligand>
</feature>
<evidence type="ECO:0000256" key="8">
    <source>
        <dbReference type="ARBA" id="ARBA00058590"/>
    </source>
</evidence>
<evidence type="ECO:0000256" key="1">
    <source>
        <dbReference type="ARBA" id="ARBA00004496"/>
    </source>
</evidence>
<comment type="caution">
    <text evidence="10">Lacks conserved residue(s) required for the propagation of feature annotation.</text>
</comment>
<dbReference type="SUPFAM" id="SSF54211">
    <property type="entry name" value="Ribosomal protein S5 domain 2-like"/>
    <property type="match status" value="1"/>
</dbReference>
<comment type="subunit">
    <text evidence="10">Homodimer.</text>
</comment>
<evidence type="ECO:0000313" key="15">
    <source>
        <dbReference type="Proteomes" id="UP000245506"/>
    </source>
</evidence>
<dbReference type="InterPro" id="IPR037196">
    <property type="entry name" value="HSP90_C"/>
</dbReference>
<dbReference type="Pfam" id="PF00183">
    <property type="entry name" value="HSP90"/>
    <property type="match status" value="1"/>
</dbReference>
<dbReference type="Gene3D" id="3.30.565.10">
    <property type="entry name" value="Histidine kinase-like ATPase, C-terminal domain"/>
    <property type="match status" value="1"/>
</dbReference>
<dbReference type="GO" id="GO:0016887">
    <property type="term" value="F:ATP hydrolysis activity"/>
    <property type="evidence" value="ECO:0007669"/>
    <property type="project" value="InterPro"/>
</dbReference>
<evidence type="ECO:0000256" key="9">
    <source>
        <dbReference type="ARBA" id="ARBA00070675"/>
    </source>
</evidence>
<dbReference type="OrthoDB" id="9802640at2"/>
<feature type="domain" description="Histidine kinase/HSP90-like ATPase" evidence="13">
    <location>
        <begin position="30"/>
        <end position="185"/>
    </location>
</feature>
<keyword evidence="15" id="KW-1185">Reference proteome</keyword>
<dbReference type="NCBIfam" id="NF003555">
    <property type="entry name" value="PRK05218.1"/>
    <property type="match status" value="1"/>
</dbReference>
<dbReference type="GO" id="GO:0140662">
    <property type="term" value="F:ATP-dependent protein folding chaperone"/>
    <property type="evidence" value="ECO:0007669"/>
    <property type="project" value="InterPro"/>
</dbReference>
<evidence type="ECO:0000256" key="3">
    <source>
        <dbReference type="ARBA" id="ARBA00022490"/>
    </source>
</evidence>